<dbReference type="Proteomes" id="UP000054560">
    <property type="component" value="Unassembled WGS sequence"/>
</dbReference>
<name>A0A0L0F164_9EUKA</name>
<dbReference type="GeneID" id="25917657"/>
<dbReference type="OrthoDB" id="197419at2759"/>
<organism evidence="2 3">
    <name type="scientific">Sphaeroforma arctica JP610</name>
    <dbReference type="NCBI Taxonomy" id="667725"/>
    <lineage>
        <taxon>Eukaryota</taxon>
        <taxon>Ichthyosporea</taxon>
        <taxon>Ichthyophonida</taxon>
        <taxon>Sphaeroforma</taxon>
    </lineage>
</organism>
<evidence type="ECO:0000313" key="2">
    <source>
        <dbReference type="EMBL" id="KNC70324.1"/>
    </source>
</evidence>
<gene>
    <name evidence="2" type="ORF">SARC_17153</name>
</gene>
<dbReference type="Gene3D" id="1.25.40.20">
    <property type="entry name" value="Ankyrin repeat-containing domain"/>
    <property type="match status" value="1"/>
</dbReference>
<proteinExistence type="predicted"/>
<keyword evidence="3" id="KW-1185">Reference proteome</keyword>
<feature type="region of interest" description="Disordered" evidence="1">
    <location>
        <begin position="1"/>
        <end position="52"/>
    </location>
</feature>
<feature type="compositionally biased region" description="Basic and acidic residues" evidence="1">
    <location>
        <begin position="10"/>
        <end position="21"/>
    </location>
</feature>
<dbReference type="InterPro" id="IPR036770">
    <property type="entry name" value="Ankyrin_rpt-contain_sf"/>
</dbReference>
<evidence type="ECO:0000256" key="1">
    <source>
        <dbReference type="SAM" id="MobiDB-lite"/>
    </source>
</evidence>
<sequence>MSYGSSKAIVVRDNKPTEKSSKINRPIPVSLDTTANPNPNPNPDKPSQSDAAQQLEIIDLLVEFGVDLRTRTKNRQTIMHVAARVGHSQMIRHIAALVRRIVPPPPRNKVKQAKRE</sequence>
<accession>A0A0L0F164</accession>
<dbReference type="AlphaFoldDB" id="A0A0L0F164"/>
<dbReference type="EMBL" id="KQ251472">
    <property type="protein sequence ID" value="KNC70324.1"/>
    <property type="molecule type" value="Genomic_DNA"/>
</dbReference>
<dbReference type="SUPFAM" id="SSF48403">
    <property type="entry name" value="Ankyrin repeat"/>
    <property type="match status" value="1"/>
</dbReference>
<dbReference type="RefSeq" id="XP_014144226.1">
    <property type="nucleotide sequence ID" value="XM_014288751.1"/>
</dbReference>
<evidence type="ECO:0000313" key="3">
    <source>
        <dbReference type="Proteomes" id="UP000054560"/>
    </source>
</evidence>
<reference evidence="2 3" key="1">
    <citation type="submission" date="2011-02" db="EMBL/GenBank/DDBJ databases">
        <title>The Genome Sequence of Sphaeroforma arctica JP610.</title>
        <authorList>
            <consortium name="The Broad Institute Genome Sequencing Platform"/>
            <person name="Russ C."/>
            <person name="Cuomo C."/>
            <person name="Young S.K."/>
            <person name="Zeng Q."/>
            <person name="Gargeya S."/>
            <person name="Alvarado L."/>
            <person name="Berlin A."/>
            <person name="Chapman S.B."/>
            <person name="Chen Z."/>
            <person name="Freedman E."/>
            <person name="Gellesch M."/>
            <person name="Goldberg J."/>
            <person name="Griggs A."/>
            <person name="Gujja S."/>
            <person name="Heilman E."/>
            <person name="Heiman D."/>
            <person name="Howarth C."/>
            <person name="Mehta T."/>
            <person name="Neiman D."/>
            <person name="Pearson M."/>
            <person name="Roberts A."/>
            <person name="Saif S."/>
            <person name="Shea T."/>
            <person name="Shenoy N."/>
            <person name="Sisk P."/>
            <person name="Stolte C."/>
            <person name="Sykes S."/>
            <person name="White J."/>
            <person name="Yandava C."/>
            <person name="Burger G."/>
            <person name="Gray M.W."/>
            <person name="Holland P.W.H."/>
            <person name="King N."/>
            <person name="Lang F.B.F."/>
            <person name="Roger A.J."/>
            <person name="Ruiz-Trillo I."/>
            <person name="Haas B."/>
            <person name="Nusbaum C."/>
            <person name="Birren B."/>
        </authorList>
    </citation>
    <scope>NUCLEOTIDE SEQUENCE [LARGE SCALE GENOMIC DNA]</scope>
    <source>
        <strain evidence="2 3">JP610</strain>
    </source>
</reference>
<protein>
    <submittedName>
        <fullName evidence="2">Uncharacterized protein</fullName>
    </submittedName>
</protein>
<feature type="non-terminal residue" evidence="2">
    <location>
        <position position="116"/>
    </location>
</feature>